<keyword evidence="3" id="KW-1185">Reference proteome</keyword>
<accession>A0A1R4F4J0</accession>
<gene>
    <name evidence="2" type="ORF">FM101_02240</name>
</gene>
<dbReference type="GO" id="GO:0016740">
    <property type="term" value="F:transferase activity"/>
    <property type="evidence" value="ECO:0007669"/>
    <property type="project" value="UniProtKB-KW"/>
</dbReference>
<dbReference type="PANTHER" id="PTHR21310">
    <property type="entry name" value="AMINOGLYCOSIDE PHOSPHOTRANSFERASE-RELATED-RELATED"/>
    <property type="match status" value="1"/>
</dbReference>
<dbReference type="CDD" id="cd05155">
    <property type="entry name" value="APH_ChoK_like_1"/>
    <property type="match status" value="1"/>
</dbReference>
<organism evidence="2 3">
    <name type="scientific">Arthrobacter rhombi</name>
    <dbReference type="NCBI Taxonomy" id="71253"/>
    <lineage>
        <taxon>Bacteria</taxon>
        <taxon>Bacillati</taxon>
        <taxon>Actinomycetota</taxon>
        <taxon>Actinomycetes</taxon>
        <taxon>Micrococcales</taxon>
        <taxon>Micrococcaceae</taxon>
        <taxon>Arthrobacter</taxon>
    </lineage>
</organism>
<dbReference type="AlphaFoldDB" id="A0A1R4F4J0"/>
<reference evidence="2 3" key="1">
    <citation type="submission" date="2017-02" db="EMBL/GenBank/DDBJ databases">
        <authorList>
            <person name="Peterson S.W."/>
        </authorList>
    </citation>
    <scope>NUCLEOTIDE SEQUENCE [LARGE SCALE GENOMIC DNA]</scope>
    <source>
        <strain evidence="2 3">B Ar 00.02</strain>
    </source>
</reference>
<proteinExistence type="predicted"/>
<protein>
    <submittedName>
        <fullName evidence="2">Aminoglycoside phosphotransferase</fullName>
    </submittedName>
</protein>
<dbReference type="EMBL" id="FUHW01000011">
    <property type="protein sequence ID" value="SJM50839.1"/>
    <property type="molecule type" value="Genomic_DNA"/>
</dbReference>
<dbReference type="Gene3D" id="3.90.1200.10">
    <property type="match status" value="1"/>
</dbReference>
<name>A0A1R4F4J0_9MICC</name>
<dbReference type="SUPFAM" id="SSF56112">
    <property type="entry name" value="Protein kinase-like (PK-like)"/>
    <property type="match status" value="1"/>
</dbReference>
<feature type="domain" description="Aminoglycoside phosphotransferase" evidence="1">
    <location>
        <begin position="43"/>
        <end position="272"/>
    </location>
</feature>
<dbReference type="PANTHER" id="PTHR21310:SF42">
    <property type="entry name" value="BIFUNCTIONAL AAC_APH"/>
    <property type="match status" value="1"/>
</dbReference>
<dbReference type="InterPro" id="IPR051678">
    <property type="entry name" value="AGP_Transferase"/>
</dbReference>
<sequence length="305" mass="32755">MSTQGAAKQTGTAVPGHDVEVTEALVRQLLKEQHPDLAGLELLRVANGWDNIVYRLGGELAVRLPRRASAHQLLLNEVRWLPFLAPRLPLSIPAVIGRGHPGAGYPYHWAVVPWFEGDSAAVRSAADRDGYASALGRFLRALHVPAPADAPRNPVRGEALATRAEAFTRRLAAADPPLAGPWHEIFVAGAKATEYHGPPLWLHGDLHPHNVVTALGTGPAAISAVVDFGDITAGDPACDLAAAWLHFTAAGRDVFRAELPYDGDTWLRARGWAVHFGTMMALMPDGEPLRSVGRHALDQLAVEGY</sequence>
<dbReference type="InterPro" id="IPR011009">
    <property type="entry name" value="Kinase-like_dom_sf"/>
</dbReference>
<dbReference type="RefSeq" id="WP_086994826.1">
    <property type="nucleotide sequence ID" value="NZ_FUHW01000011.1"/>
</dbReference>
<keyword evidence="2" id="KW-0808">Transferase</keyword>
<dbReference type="Gene3D" id="3.30.200.20">
    <property type="entry name" value="Phosphorylase Kinase, domain 1"/>
    <property type="match status" value="1"/>
</dbReference>
<evidence type="ECO:0000259" key="1">
    <source>
        <dbReference type="Pfam" id="PF01636"/>
    </source>
</evidence>
<evidence type="ECO:0000313" key="3">
    <source>
        <dbReference type="Proteomes" id="UP000195913"/>
    </source>
</evidence>
<dbReference type="Pfam" id="PF01636">
    <property type="entry name" value="APH"/>
    <property type="match status" value="1"/>
</dbReference>
<dbReference type="InterPro" id="IPR002575">
    <property type="entry name" value="Aminoglycoside_PTrfase"/>
</dbReference>
<dbReference type="Proteomes" id="UP000195913">
    <property type="component" value="Unassembled WGS sequence"/>
</dbReference>
<evidence type="ECO:0000313" key="2">
    <source>
        <dbReference type="EMBL" id="SJM50839.1"/>
    </source>
</evidence>